<dbReference type="OrthoDB" id="6530772at2"/>
<name>A0A1Y2SQH9_9GAMM</name>
<evidence type="ECO:0000256" key="2">
    <source>
        <dbReference type="ARBA" id="ARBA00004994"/>
    </source>
</evidence>
<feature type="domain" description="Ketopantoate reductase N-terminal" evidence="13">
    <location>
        <begin position="3"/>
        <end position="142"/>
    </location>
</feature>
<dbReference type="InterPro" id="IPR050838">
    <property type="entry name" value="Ketopantoate_reductase"/>
</dbReference>
<evidence type="ECO:0000256" key="8">
    <source>
        <dbReference type="ARBA" id="ARBA00022857"/>
    </source>
</evidence>
<keyword evidence="9 12" id="KW-0560">Oxidoreductase</keyword>
<dbReference type="UniPathway" id="UPA00028">
    <property type="reaction ID" value="UER00004"/>
</dbReference>
<dbReference type="Proteomes" id="UP000194204">
    <property type="component" value="Unassembled WGS sequence"/>
</dbReference>
<dbReference type="PANTHER" id="PTHR43765:SF2">
    <property type="entry name" value="2-DEHYDROPANTOATE 2-REDUCTASE"/>
    <property type="match status" value="1"/>
</dbReference>
<dbReference type="InterPro" id="IPR013752">
    <property type="entry name" value="KPA_reductase"/>
</dbReference>
<comment type="subcellular location">
    <subcellularLocation>
        <location evidence="1">Cytoplasm</location>
    </subcellularLocation>
</comment>
<gene>
    <name evidence="15" type="ORF">Xbed_00563</name>
</gene>
<evidence type="ECO:0000256" key="1">
    <source>
        <dbReference type="ARBA" id="ARBA00004496"/>
    </source>
</evidence>
<feature type="domain" description="Ketopantoate reductase C-terminal" evidence="14">
    <location>
        <begin position="169"/>
        <end position="289"/>
    </location>
</feature>
<evidence type="ECO:0000259" key="14">
    <source>
        <dbReference type="Pfam" id="PF08546"/>
    </source>
</evidence>
<comment type="pathway">
    <text evidence="2 12">Cofactor biosynthesis; (R)-pantothenate biosynthesis; (R)-pantoate from 3-methyl-2-oxobutanoate: step 2/2.</text>
</comment>
<dbReference type="FunFam" id="3.40.50.720:FF:000162">
    <property type="entry name" value="2-dehydropantoate 2-reductase"/>
    <property type="match status" value="1"/>
</dbReference>
<dbReference type="RefSeq" id="WP_086111428.1">
    <property type="nucleotide sequence ID" value="NZ_CAWNHF010000134.1"/>
</dbReference>
<dbReference type="SUPFAM" id="SSF48179">
    <property type="entry name" value="6-phosphogluconate dehydrogenase C-terminal domain-like"/>
    <property type="match status" value="1"/>
</dbReference>
<dbReference type="EC" id="1.1.1.169" evidence="4 12"/>
<proteinExistence type="inferred from homology"/>
<evidence type="ECO:0000256" key="5">
    <source>
        <dbReference type="ARBA" id="ARBA00019465"/>
    </source>
</evidence>
<dbReference type="Gene3D" id="1.10.1040.10">
    <property type="entry name" value="N-(1-d-carboxylethyl)-l-norvaline Dehydrogenase, domain 2"/>
    <property type="match status" value="1"/>
</dbReference>
<organism evidence="15 16">
    <name type="scientific">Xenorhabdus beddingii</name>
    <dbReference type="NCBI Taxonomy" id="40578"/>
    <lineage>
        <taxon>Bacteria</taxon>
        <taxon>Pseudomonadati</taxon>
        <taxon>Pseudomonadota</taxon>
        <taxon>Gammaproteobacteria</taxon>
        <taxon>Enterobacterales</taxon>
        <taxon>Morganellaceae</taxon>
        <taxon>Xenorhabdus</taxon>
    </lineage>
</organism>
<dbReference type="NCBIfam" id="NF005087">
    <property type="entry name" value="PRK06522.1-1"/>
    <property type="match status" value="1"/>
</dbReference>
<sequence length="304" mass="34673">MKITVLGCGAIGKLWLAALSQQNHSIQGWLRVPQPLFSVRIENFKGKTFNQQFPANDEKHLAESELLLVCLKAWQVSDAINHLAEKLSPHCPILLLHNGMGTQEEFLSFPNPLLLGVTTHGAYRENGIVYHKSQGITHIGPLTVKSSKFSILADILHHALPDVAWHNEIHSISWMKLAVNCVINPLTVMYDCKNGELQHHLAHIRLLCAEIHQVMELDGVHTTRQTLMDYVMDVIEQTAENYSSMLQDIRTQRHTEIDYITGFLLRRARIYGLSVTENTAVYHYIKHKEGEYERLSPYLPDSWQ</sequence>
<keyword evidence="6" id="KW-0963">Cytoplasm</keyword>
<evidence type="ECO:0000256" key="4">
    <source>
        <dbReference type="ARBA" id="ARBA00013014"/>
    </source>
</evidence>
<keyword evidence="7 12" id="KW-0566">Pantothenate biosynthesis</keyword>
<evidence type="ECO:0000256" key="10">
    <source>
        <dbReference type="ARBA" id="ARBA00032024"/>
    </source>
</evidence>
<evidence type="ECO:0000256" key="11">
    <source>
        <dbReference type="ARBA" id="ARBA00048793"/>
    </source>
</evidence>
<evidence type="ECO:0000256" key="12">
    <source>
        <dbReference type="RuleBase" id="RU362068"/>
    </source>
</evidence>
<dbReference type="AlphaFoldDB" id="A0A1Y2SQH9"/>
<reference evidence="15 16" key="1">
    <citation type="submission" date="2017-01" db="EMBL/GenBank/DDBJ databases">
        <title>Deconstructing symbiosis and pathogenesis requirements using a combined genomic-metabolomic approach.</title>
        <authorList>
            <person name="Tobias N.J."/>
            <person name="Wolff H."/>
            <person name="Djahanschiri B."/>
            <person name="Ebersberger I."/>
            <person name="Bode H.B."/>
        </authorList>
    </citation>
    <scope>NUCLEOTIDE SEQUENCE [LARGE SCALE GENOMIC DNA]</scope>
    <source>
        <strain evidence="15 16">DSM 4764</strain>
    </source>
</reference>
<dbReference type="Pfam" id="PF08546">
    <property type="entry name" value="ApbA_C"/>
    <property type="match status" value="1"/>
</dbReference>
<dbReference type="STRING" id="40578.Xbed_00563"/>
<dbReference type="InterPro" id="IPR036291">
    <property type="entry name" value="NAD(P)-bd_dom_sf"/>
</dbReference>
<comment type="function">
    <text evidence="12">Catalyzes the NADPH-dependent reduction of ketopantoate into pantoic acid.</text>
</comment>
<dbReference type="GO" id="GO:0008677">
    <property type="term" value="F:2-dehydropantoate 2-reductase activity"/>
    <property type="evidence" value="ECO:0007669"/>
    <property type="project" value="UniProtKB-EC"/>
</dbReference>
<accession>A0A1Y2SQH9</accession>
<dbReference type="PANTHER" id="PTHR43765">
    <property type="entry name" value="2-DEHYDROPANTOATE 2-REDUCTASE-RELATED"/>
    <property type="match status" value="1"/>
</dbReference>
<dbReference type="SUPFAM" id="SSF51735">
    <property type="entry name" value="NAD(P)-binding Rossmann-fold domains"/>
    <property type="match status" value="1"/>
</dbReference>
<dbReference type="FunFam" id="1.10.1040.10:FF:000014">
    <property type="entry name" value="2-dehydropantoate 2-reductase"/>
    <property type="match status" value="1"/>
</dbReference>
<comment type="catalytic activity">
    <reaction evidence="11 12">
        <text>(R)-pantoate + NADP(+) = 2-dehydropantoate + NADPH + H(+)</text>
        <dbReference type="Rhea" id="RHEA:16233"/>
        <dbReference type="ChEBI" id="CHEBI:11561"/>
        <dbReference type="ChEBI" id="CHEBI:15378"/>
        <dbReference type="ChEBI" id="CHEBI:15980"/>
        <dbReference type="ChEBI" id="CHEBI:57783"/>
        <dbReference type="ChEBI" id="CHEBI:58349"/>
        <dbReference type="EC" id="1.1.1.169"/>
    </reaction>
</comment>
<dbReference type="NCBIfam" id="TIGR00745">
    <property type="entry name" value="apbA_panE"/>
    <property type="match status" value="1"/>
</dbReference>
<dbReference type="GO" id="GO:0050661">
    <property type="term" value="F:NADP binding"/>
    <property type="evidence" value="ECO:0007669"/>
    <property type="project" value="TreeGrafter"/>
</dbReference>
<evidence type="ECO:0000313" key="15">
    <source>
        <dbReference type="EMBL" id="OTA21334.1"/>
    </source>
</evidence>
<keyword evidence="16" id="KW-1185">Reference proteome</keyword>
<evidence type="ECO:0000313" key="16">
    <source>
        <dbReference type="Proteomes" id="UP000194204"/>
    </source>
</evidence>
<evidence type="ECO:0000256" key="7">
    <source>
        <dbReference type="ARBA" id="ARBA00022655"/>
    </source>
</evidence>
<dbReference type="EMBL" id="MUBK01000003">
    <property type="protein sequence ID" value="OTA21334.1"/>
    <property type="molecule type" value="Genomic_DNA"/>
</dbReference>
<keyword evidence="8 12" id="KW-0521">NADP</keyword>
<dbReference type="GO" id="GO:0005737">
    <property type="term" value="C:cytoplasm"/>
    <property type="evidence" value="ECO:0007669"/>
    <property type="project" value="UniProtKB-SubCell"/>
</dbReference>
<evidence type="ECO:0000256" key="3">
    <source>
        <dbReference type="ARBA" id="ARBA00007870"/>
    </source>
</evidence>
<evidence type="ECO:0000259" key="13">
    <source>
        <dbReference type="Pfam" id="PF02558"/>
    </source>
</evidence>
<dbReference type="InterPro" id="IPR003710">
    <property type="entry name" value="ApbA"/>
</dbReference>
<dbReference type="GO" id="GO:0015940">
    <property type="term" value="P:pantothenate biosynthetic process"/>
    <property type="evidence" value="ECO:0007669"/>
    <property type="project" value="UniProtKB-UniPathway"/>
</dbReference>
<dbReference type="InterPro" id="IPR008927">
    <property type="entry name" value="6-PGluconate_DH-like_C_sf"/>
</dbReference>
<dbReference type="Pfam" id="PF02558">
    <property type="entry name" value="ApbA"/>
    <property type="match status" value="1"/>
</dbReference>
<comment type="caution">
    <text evidence="15">The sequence shown here is derived from an EMBL/GenBank/DDBJ whole genome shotgun (WGS) entry which is preliminary data.</text>
</comment>
<protein>
    <recommendedName>
        <fullName evidence="5 12">2-dehydropantoate 2-reductase</fullName>
        <ecNumber evidence="4 12">1.1.1.169</ecNumber>
    </recommendedName>
    <alternativeName>
        <fullName evidence="10 12">Ketopantoate reductase</fullName>
    </alternativeName>
</protein>
<evidence type="ECO:0000256" key="6">
    <source>
        <dbReference type="ARBA" id="ARBA00022490"/>
    </source>
</evidence>
<comment type="similarity">
    <text evidence="3 12">Belongs to the ketopantoate reductase family.</text>
</comment>
<evidence type="ECO:0000256" key="9">
    <source>
        <dbReference type="ARBA" id="ARBA00023002"/>
    </source>
</evidence>
<dbReference type="Gene3D" id="3.40.50.720">
    <property type="entry name" value="NAD(P)-binding Rossmann-like Domain"/>
    <property type="match status" value="1"/>
</dbReference>
<dbReference type="InterPro" id="IPR013328">
    <property type="entry name" value="6PGD_dom2"/>
</dbReference>
<dbReference type="InterPro" id="IPR013332">
    <property type="entry name" value="KPR_N"/>
</dbReference>